<evidence type="ECO:0000256" key="1">
    <source>
        <dbReference type="SAM" id="Coils"/>
    </source>
</evidence>
<reference evidence="3" key="1">
    <citation type="journal article" date="2015" name="Nat. Genet.">
        <title>The genome and transcriptome of the zoonotic hookworm Ancylostoma ceylanicum identify infection-specific gene families.</title>
        <authorList>
            <person name="Schwarz E.M."/>
            <person name="Hu Y."/>
            <person name="Antoshechkin I."/>
            <person name="Miller M.M."/>
            <person name="Sternberg P.W."/>
            <person name="Aroian R.V."/>
        </authorList>
    </citation>
    <scope>NUCLEOTIDE SEQUENCE</scope>
    <source>
        <strain evidence="3">HY135</strain>
    </source>
</reference>
<evidence type="ECO:0000313" key="3">
    <source>
        <dbReference type="Proteomes" id="UP000024635"/>
    </source>
</evidence>
<dbReference type="AlphaFoldDB" id="A0A016WCM7"/>
<dbReference type="Proteomes" id="UP000024635">
    <property type="component" value="Unassembled WGS sequence"/>
</dbReference>
<proteinExistence type="predicted"/>
<sequence>MTTTLSMRQGLLTRAVNRLAAILDENQELTTTPMMLPVEVEERRIYIRTQQLRLRTTRVTLESEVLNVDRALEQYNYAADDLDSDTPSIGDIVQKVSCNVDTAARLLDRARTALTTMTRLQEEIDDIEHDCYPNDSTTSSEVPHMKLAPIPIPKFSGRILEWDTF</sequence>
<dbReference type="OrthoDB" id="5863648at2759"/>
<gene>
    <name evidence="2" type="primary">Acey_s0781.g2311</name>
    <name evidence="2" type="ORF">Y032_0781g2311</name>
</gene>
<comment type="caution">
    <text evidence="2">The sequence shown here is derived from an EMBL/GenBank/DDBJ whole genome shotgun (WGS) entry which is preliminary data.</text>
</comment>
<feature type="coiled-coil region" evidence="1">
    <location>
        <begin position="103"/>
        <end position="130"/>
    </location>
</feature>
<keyword evidence="3" id="KW-1185">Reference proteome</keyword>
<evidence type="ECO:0000313" key="2">
    <source>
        <dbReference type="EMBL" id="EYC37554.1"/>
    </source>
</evidence>
<keyword evidence="1" id="KW-0175">Coiled coil</keyword>
<dbReference type="EMBL" id="JARK01000381">
    <property type="protein sequence ID" value="EYC37554.1"/>
    <property type="molecule type" value="Genomic_DNA"/>
</dbReference>
<protein>
    <submittedName>
        <fullName evidence="2">Uncharacterized protein</fullName>
    </submittedName>
</protein>
<organism evidence="2 3">
    <name type="scientific">Ancylostoma ceylanicum</name>
    <dbReference type="NCBI Taxonomy" id="53326"/>
    <lineage>
        <taxon>Eukaryota</taxon>
        <taxon>Metazoa</taxon>
        <taxon>Ecdysozoa</taxon>
        <taxon>Nematoda</taxon>
        <taxon>Chromadorea</taxon>
        <taxon>Rhabditida</taxon>
        <taxon>Rhabditina</taxon>
        <taxon>Rhabditomorpha</taxon>
        <taxon>Strongyloidea</taxon>
        <taxon>Ancylostomatidae</taxon>
        <taxon>Ancylostomatinae</taxon>
        <taxon>Ancylostoma</taxon>
    </lineage>
</organism>
<accession>A0A016WCM7</accession>
<dbReference type="STRING" id="53326.A0A016WCM7"/>
<name>A0A016WCM7_9BILA</name>